<dbReference type="RefSeq" id="WP_012006359.1">
    <property type="nucleotide sequence ID" value="NZ_CAMIRF010000001.1"/>
</dbReference>
<protein>
    <submittedName>
        <fullName evidence="2">Chaperone protein YcdY</fullName>
    </submittedName>
</protein>
<dbReference type="InterPro" id="IPR020945">
    <property type="entry name" value="DMSO/NO3_reduct_chaperone"/>
</dbReference>
<dbReference type="Pfam" id="PF02613">
    <property type="entry name" value="Nitrate_red_del"/>
    <property type="match status" value="1"/>
</dbReference>
<gene>
    <name evidence="2" type="primary">ycdY</name>
    <name evidence="2" type="ORF">NCTC11544_00117</name>
</gene>
<sequence length="195" mass="22080">MNEFSVVCRVLGTLFYRQPQDPLLVPLFTLIKEGKLKQHWPLEQDELLVRLQQGCDVNQLSSDFNAMFVGSECSVSPFRSAYVEGATEAEVRTFLQQRGMPLSEAPADHFGSLLLAASWLEDQAQEDETQAQIALFDDYLLPWCGRFLGKVEAHATTGFYRTLSLLARESIQAMRDELAEYEQDEEQPGEEGQQP</sequence>
<evidence type="ECO:0000313" key="2">
    <source>
        <dbReference type="EMBL" id="SUI43217.1"/>
    </source>
</evidence>
<dbReference type="AlphaFoldDB" id="A0A379YDD1"/>
<dbReference type="PANTHER" id="PTHR34227:SF12">
    <property type="entry name" value="CHAPERONE PROTEIN YCDY"/>
    <property type="match status" value="1"/>
</dbReference>
<keyword evidence="1" id="KW-0143">Chaperone</keyword>
<dbReference type="Gene3D" id="1.10.3480.10">
    <property type="entry name" value="TorD-like"/>
    <property type="match status" value="1"/>
</dbReference>
<name>A0A379YDD1_9GAMM</name>
<evidence type="ECO:0000256" key="1">
    <source>
        <dbReference type="ARBA" id="ARBA00023186"/>
    </source>
</evidence>
<organism evidence="2 3">
    <name type="scientific">Serratia quinivorans</name>
    <dbReference type="NCBI Taxonomy" id="137545"/>
    <lineage>
        <taxon>Bacteria</taxon>
        <taxon>Pseudomonadati</taxon>
        <taxon>Pseudomonadota</taxon>
        <taxon>Gammaproteobacteria</taxon>
        <taxon>Enterobacterales</taxon>
        <taxon>Yersiniaceae</taxon>
        <taxon>Serratia</taxon>
    </lineage>
</organism>
<dbReference type="InterPro" id="IPR026269">
    <property type="entry name" value="DmsD-type"/>
</dbReference>
<dbReference type="SUPFAM" id="SSF89155">
    <property type="entry name" value="TorD-like"/>
    <property type="match status" value="1"/>
</dbReference>
<proteinExistence type="predicted"/>
<dbReference type="EMBL" id="UGYN01000002">
    <property type="protein sequence ID" value="SUI43217.1"/>
    <property type="molecule type" value="Genomic_DNA"/>
</dbReference>
<dbReference type="InterPro" id="IPR036411">
    <property type="entry name" value="TorD-like_sf"/>
</dbReference>
<dbReference type="InterPro" id="IPR050289">
    <property type="entry name" value="TorD/DmsD_chaperones"/>
</dbReference>
<dbReference type="PANTHER" id="PTHR34227">
    <property type="entry name" value="CHAPERONE PROTEIN YCDY"/>
    <property type="match status" value="1"/>
</dbReference>
<accession>A0A379YDD1</accession>
<dbReference type="PIRSF" id="PIRSF004690">
    <property type="entry name" value="DmsD"/>
    <property type="match status" value="1"/>
</dbReference>
<reference evidence="2 3" key="1">
    <citation type="submission" date="2018-06" db="EMBL/GenBank/DDBJ databases">
        <authorList>
            <consortium name="Pathogen Informatics"/>
            <person name="Doyle S."/>
        </authorList>
    </citation>
    <scope>NUCLEOTIDE SEQUENCE [LARGE SCALE GENOMIC DNA]</scope>
    <source>
        <strain evidence="2 3">NCTC11544</strain>
    </source>
</reference>
<dbReference type="Proteomes" id="UP000255529">
    <property type="component" value="Unassembled WGS sequence"/>
</dbReference>
<evidence type="ECO:0000313" key="3">
    <source>
        <dbReference type="Proteomes" id="UP000255529"/>
    </source>
</evidence>